<reference evidence="2 3" key="1">
    <citation type="submission" date="2023-03" db="EMBL/GenBank/DDBJ databases">
        <title>High recombination rates correlate with genetic variation in Cardiocondyla obscurior ants.</title>
        <authorList>
            <person name="Errbii M."/>
        </authorList>
    </citation>
    <scope>NUCLEOTIDE SEQUENCE [LARGE SCALE GENOMIC DNA]</scope>
    <source>
        <strain evidence="2">Alpha-2009</strain>
        <tissue evidence="2">Whole body</tissue>
    </source>
</reference>
<name>A0AAW2EKM7_9HYME</name>
<proteinExistence type="predicted"/>
<dbReference type="Proteomes" id="UP001430953">
    <property type="component" value="Unassembled WGS sequence"/>
</dbReference>
<evidence type="ECO:0000256" key="1">
    <source>
        <dbReference type="SAM" id="MobiDB-lite"/>
    </source>
</evidence>
<keyword evidence="3" id="KW-1185">Reference proteome</keyword>
<dbReference type="AlphaFoldDB" id="A0AAW2EKM7"/>
<gene>
    <name evidence="2" type="ORF">PUN28_017174</name>
</gene>
<organism evidence="2 3">
    <name type="scientific">Cardiocondyla obscurior</name>
    <dbReference type="NCBI Taxonomy" id="286306"/>
    <lineage>
        <taxon>Eukaryota</taxon>
        <taxon>Metazoa</taxon>
        <taxon>Ecdysozoa</taxon>
        <taxon>Arthropoda</taxon>
        <taxon>Hexapoda</taxon>
        <taxon>Insecta</taxon>
        <taxon>Pterygota</taxon>
        <taxon>Neoptera</taxon>
        <taxon>Endopterygota</taxon>
        <taxon>Hymenoptera</taxon>
        <taxon>Apocrita</taxon>
        <taxon>Aculeata</taxon>
        <taxon>Formicoidea</taxon>
        <taxon>Formicidae</taxon>
        <taxon>Myrmicinae</taxon>
        <taxon>Cardiocondyla</taxon>
    </lineage>
</organism>
<accession>A0AAW2EKM7</accession>
<protein>
    <submittedName>
        <fullName evidence="2">Uncharacterized protein</fullName>
    </submittedName>
</protein>
<sequence>MSCGGVINYCTMAACFLRRFTLPDIGRSRVHCEYLRVCSDLRVNSVTDRGGRILLLVSRGERKIAACEETSTCLPRGASPRIPASLCFHKEDYPFLRITAVSHNVTAPRYCKARPSFATRSFRSTRERNPRSSLAGGQLESN</sequence>
<evidence type="ECO:0000313" key="2">
    <source>
        <dbReference type="EMBL" id="KAL0104271.1"/>
    </source>
</evidence>
<evidence type="ECO:0000313" key="3">
    <source>
        <dbReference type="Proteomes" id="UP001430953"/>
    </source>
</evidence>
<feature type="region of interest" description="Disordered" evidence="1">
    <location>
        <begin position="122"/>
        <end position="142"/>
    </location>
</feature>
<dbReference type="EMBL" id="JADYXP020000020">
    <property type="protein sequence ID" value="KAL0104271.1"/>
    <property type="molecule type" value="Genomic_DNA"/>
</dbReference>
<comment type="caution">
    <text evidence="2">The sequence shown here is derived from an EMBL/GenBank/DDBJ whole genome shotgun (WGS) entry which is preliminary data.</text>
</comment>